<evidence type="ECO:0000313" key="6">
    <source>
        <dbReference type="EMBL" id="KAD4178899.1"/>
    </source>
</evidence>
<accession>A0A5N6MWT6</accession>
<feature type="region of interest" description="Disordered" evidence="4">
    <location>
        <begin position="1"/>
        <end position="26"/>
    </location>
</feature>
<dbReference type="InterPro" id="IPR020850">
    <property type="entry name" value="GED_dom"/>
</dbReference>
<dbReference type="SMART" id="SM00053">
    <property type="entry name" value="DYNc"/>
    <property type="match status" value="1"/>
</dbReference>
<keyword evidence="2" id="KW-0342">GTP-binding</keyword>
<evidence type="ECO:0000259" key="5">
    <source>
        <dbReference type="PROSITE" id="PS51388"/>
    </source>
</evidence>
<protein>
    <recommendedName>
        <fullName evidence="5">GED domain-containing protein</fullName>
    </recommendedName>
</protein>
<dbReference type="InterPro" id="IPR022812">
    <property type="entry name" value="Dynamin"/>
</dbReference>
<dbReference type="PANTHER" id="PTHR11566:SF186">
    <property type="entry name" value="DYNAMIN CENTRAL DOMAIN, GTPASE EFFECTOR DOMAIN-CONTAINING PROTEIN-RELATED"/>
    <property type="match status" value="1"/>
</dbReference>
<dbReference type="InterPro" id="IPR027417">
    <property type="entry name" value="P-loop_NTPase"/>
</dbReference>
<dbReference type="InterPro" id="IPR003130">
    <property type="entry name" value="GED"/>
</dbReference>
<dbReference type="InterPro" id="IPR001401">
    <property type="entry name" value="Dynamin_GTPase"/>
</dbReference>
<feature type="domain" description="GED" evidence="5">
    <location>
        <begin position="428"/>
        <end position="520"/>
    </location>
</feature>
<dbReference type="PROSITE" id="PS51388">
    <property type="entry name" value="GED"/>
    <property type="match status" value="1"/>
</dbReference>
<evidence type="ECO:0000256" key="2">
    <source>
        <dbReference type="ARBA" id="ARBA00023134"/>
    </source>
</evidence>
<dbReference type="EMBL" id="SZYD01000014">
    <property type="protein sequence ID" value="KAD4178899.1"/>
    <property type="molecule type" value="Genomic_DNA"/>
</dbReference>
<organism evidence="6 7">
    <name type="scientific">Mikania micrantha</name>
    <name type="common">bitter vine</name>
    <dbReference type="NCBI Taxonomy" id="192012"/>
    <lineage>
        <taxon>Eukaryota</taxon>
        <taxon>Viridiplantae</taxon>
        <taxon>Streptophyta</taxon>
        <taxon>Embryophyta</taxon>
        <taxon>Tracheophyta</taxon>
        <taxon>Spermatophyta</taxon>
        <taxon>Magnoliopsida</taxon>
        <taxon>eudicotyledons</taxon>
        <taxon>Gunneridae</taxon>
        <taxon>Pentapetalae</taxon>
        <taxon>asterids</taxon>
        <taxon>campanulids</taxon>
        <taxon>Asterales</taxon>
        <taxon>Asteraceae</taxon>
        <taxon>Asteroideae</taxon>
        <taxon>Heliantheae alliance</taxon>
        <taxon>Eupatorieae</taxon>
        <taxon>Mikania</taxon>
    </lineage>
</organism>
<dbReference type="GO" id="GO:0008017">
    <property type="term" value="F:microtubule binding"/>
    <property type="evidence" value="ECO:0007669"/>
    <property type="project" value="TreeGrafter"/>
</dbReference>
<reference evidence="6 7" key="1">
    <citation type="submission" date="2019-05" db="EMBL/GenBank/DDBJ databases">
        <title>Mikania micrantha, genome provides insights into the molecular mechanism of rapid growth.</title>
        <authorList>
            <person name="Liu B."/>
        </authorList>
    </citation>
    <scope>NUCLEOTIDE SEQUENCE [LARGE SCALE GENOMIC DNA]</scope>
    <source>
        <strain evidence="6">NLD-2019</strain>
        <tissue evidence="6">Leaf</tissue>
    </source>
</reference>
<comment type="caution">
    <text evidence="6">The sequence shown here is derived from an EMBL/GenBank/DDBJ whole genome shotgun (WGS) entry which is preliminary data.</text>
</comment>
<dbReference type="AlphaFoldDB" id="A0A5N6MWT6"/>
<dbReference type="GO" id="GO:0003924">
    <property type="term" value="F:GTPase activity"/>
    <property type="evidence" value="ECO:0007669"/>
    <property type="project" value="InterPro"/>
</dbReference>
<keyword evidence="3" id="KW-0505">Motor protein</keyword>
<dbReference type="InterPro" id="IPR000375">
    <property type="entry name" value="Dynamin_stalk"/>
</dbReference>
<dbReference type="Pfam" id="PF02212">
    <property type="entry name" value="GED"/>
    <property type="match status" value="1"/>
</dbReference>
<dbReference type="GO" id="GO:0005737">
    <property type="term" value="C:cytoplasm"/>
    <property type="evidence" value="ECO:0007669"/>
    <property type="project" value="TreeGrafter"/>
</dbReference>
<evidence type="ECO:0000256" key="3">
    <source>
        <dbReference type="ARBA" id="ARBA00023175"/>
    </source>
</evidence>
<dbReference type="InterPro" id="IPR045063">
    <property type="entry name" value="Dynamin_N"/>
</dbReference>
<dbReference type="PANTHER" id="PTHR11566">
    <property type="entry name" value="DYNAMIN"/>
    <property type="match status" value="1"/>
</dbReference>
<dbReference type="GO" id="GO:0005874">
    <property type="term" value="C:microtubule"/>
    <property type="evidence" value="ECO:0007669"/>
    <property type="project" value="TreeGrafter"/>
</dbReference>
<gene>
    <name evidence="6" type="ORF">E3N88_27490</name>
</gene>
<dbReference type="SUPFAM" id="SSF52540">
    <property type="entry name" value="P-loop containing nucleoside triphosphate hydrolases"/>
    <property type="match status" value="1"/>
</dbReference>
<dbReference type="Gene3D" id="1.20.120.1240">
    <property type="entry name" value="Dynamin, middle domain"/>
    <property type="match status" value="1"/>
</dbReference>
<dbReference type="GO" id="GO:0005525">
    <property type="term" value="F:GTP binding"/>
    <property type="evidence" value="ECO:0007669"/>
    <property type="project" value="InterPro"/>
</dbReference>
<proteinExistence type="predicted"/>
<evidence type="ECO:0000256" key="4">
    <source>
        <dbReference type="SAM" id="MobiDB-lite"/>
    </source>
</evidence>
<keyword evidence="7" id="KW-1185">Reference proteome</keyword>
<evidence type="ECO:0000256" key="1">
    <source>
        <dbReference type="ARBA" id="ARBA00022741"/>
    </source>
</evidence>
<name>A0A5N6MWT6_9ASTR</name>
<dbReference type="Gene3D" id="3.40.50.300">
    <property type="entry name" value="P-loop containing nucleotide triphosphate hydrolases"/>
    <property type="match status" value="1"/>
</dbReference>
<dbReference type="Pfam" id="PF01031">
    <property type="entry name" value="Dynamin_M"/>
    <property type="match status" value="1"/>
</dbReference>
<dbReference type="GO" id="GO:0016020">
    <property type="term" value="C:membrane"/>
    <property type="evidence" value="ECO:0007669"/>
    <property type="project" value="TreeGrafter"/>
</dbReference>
<evidence type="ECO:0000313" key="7">
    <source>
        <dbReference type="Proteomes" id="UP000326396"/>
    </source>
</evidence>
<dbReference type="OrthoDB" id="5061070at2759"/>
<dbReference type="Proteomes" id="UP000326396">
    <property type="component" value="Linkage Group LG4"/>
</dbReference>
<sequence length="533" mass="59807">MAKNDSKQTVGGEIIHPSADDDNQKFPPLVASYNDKIRPILDAVDKLRRLNITQEGISPPTIVVVGDQSSGKSSVLESLSGISFPRGQGICTRVPLIMRFQHHPDPVPEFVLQFQKKTVKISEERQISEAISKATVEIAGNSKCVSNVPLTLVSVDNTGQRTLAVVTKCDQTSDGDDLLKKVTTNAVNIGLGYVCVRNKINDETYEEARNKETALFETHPILSKIDKSMVGELDDYENDKQMHCTARLAEMVDKLSQDLQSSVKFAENFLVEEIQILEEANGIQLPHFLPHSVFLSLLKRRVGKVSDLPVSFVNKVCDDLEIVCVRALMDCCGSYPQLLPSMKKATQHVMEKMKIKFMERVDEMIEMEKVTDYTCDPEFITCYNKLMGKRDQVLKSMSSVSCMTTVEGYGIVNTKHLINVPSNTWDQAYDLKMRMAAYWKIVLKRMVDCVALHLCFFMQKMVNKDMKIEIVNEVMVHGGGIKKMLDEPSSIAKKRERLQSSHLIDLSHVKQHKVASTSAKSSTNFLPISNTNL</sequence>
<dbReference type="PRINTS" id="PR00195">
    <property type="entry name" value="DYNAMIN"/>
</dbReference>
<keyword evidence="1" id="KW-0547">Nucleotide-binding</keyword>
<dbReference type="Pfam" id="PF00350">
    <property type="entry name" value="Dynamin_N"/>
    <property type="match status" value="1"/>
</dbReference>